<dbReference type="Pfam" id="PF09423">
    <property type="entry name" value="PhoD"/>
    <property type="match status" value="1"/>
</dbReference>
<dbReference type="InterPro" id="IPR052900">
    <property type="entry name" value="Phospholipid_Metab_Enz"/>
</dbReference>
<evidence type="ECO:0000259" key="1">
    <source>
        <dbReference type="Pfam" id="PF09423"/>
    </source>
</evidence>
<evidence type="ECO:0000313" key="4">
    <source>
        <dbReference type="Proteomes" id="UP000644441"/>
    </source>
</evidence>
<keyword evidence="4" id="KW-1185">Reference proteome</keyword>
<evidence type="ECO:0000313" key="3">
    <source>
        <dbReference type="EMBL" id="MBF5051721.1"/>
    </source>
</evidence>
<proteinExistence type="predicted"/>
<comment type="caution">
    <text evidence="3">The sequence shown here is derived from an EMBL/GenBank/DDBJ whole genome shotgun (WGS) entry which is preliminary data.</text>
</comment>
<protein>
    <submittedName>
        <fullName evidence="3">Twin-arginine translocation pathway signal</fullName>
    </submittedName>
</protein>
<name>A0ABS0AC61_9GAMM</name>
<organism evidence="3 4">
    <name type="scientific">Alloalcanivorax venustensis ISO4</name>
    <dbReference type="NCBI Taxonomy" id="1177184"/>
    <lineage>
        <taxon>Bacteria</taxon>
        <taxon>Pseudomonadati</taxon>
        <taxon>Pseudomonadota</taxon>
        <taxon>Gammaproteobacteria</taxon>
        <taxon>Oceanospirillales</taxon>
        <taxon>Alcanivoracaceae</taxon>
        <taxon>Alloalcanivorax</taxon>
    </lineage>
</organism>
<dbReference type="EMBL" id="ARXR01000002">
    <property type="protein sequence ID" value="MBF5051721.1"/>
    <property type="molecule type" value="Genomic_DNA"/>
</dbReference>
<accession>A0ABS0AC61</accession>
<dbReference type="Gene3D" id="3.60.21.70">
    <property type="entry name" value="PhoD-like phosphatase"/>
    <property type="match status" value="1"/>
</dbReference>
<feature type="domain" description="PhoD-like phosphatase metallophosphatase" evidence="1">
    <location>
        <begin position="74"/>
        <end position="426"/>
    </location>
</feature>
<evidence type="ECO:0000259" key="2">
    <source>
        <dbReference type="Pfam" id="PF16655"/>
    </source>
</evidence>
<dbReference type="Proteomes" id="UP000644441">
    <property type="component" value="Unassembled WGS sequence"/>
</dbReference>
<dbReference type="PANTHER" id="PTHR43606:SF7">
    <property type="entry name" value="PHOSPHATASE, PUTATIVE (AFU_ORTHOLOGUE AFUA_6G08710)-RELATED"/>
    <property type="match status" value="1"/>
</dbReference>
<dbReference type="Gene3D" id="2.60.40.380">
    <property type="entry name" value="Purple acid phosphatase-like, N-terminal"/>
    <property type="match status" value="1"/>
</dbReference>
<sequence>MTVTVARDAALLDPVARFETRADAQHDFCVKQDATGLEAGRWYYYRFSVADQRSPIGRTRTLPAADRYVDRARFAVVSCANISHGYFSVYKTLAEHGDLDFVLHLGDYLYEYGIGEYGDVPDRDPVPPHEMVTLEDYRQRHAQYKGDADLQAVHQQYPMIVIWDDHESTNDSYQDGAENHQPLTEGDWETRKNIARRVYFEWMPIREQNPGDFATIYRRFQFGDLIDLSMLDTRLEGRDEPLSLPFDPARNDPERRLISDTQMQWLLDGLSASTARWRFIGQQVMFAQLNIAEIPSLNEHAPQLRGNLSAINMDQWDGYAADRLKILNHLDDNNIDNVVILTGDIHTSWASEIYRNPGTLLGDLFDAPLAAEFVTPAVTSPGFPEGAAELAGVAVPVVNPHIRYVEAKSRGFILMDVNHQRAQAEFYYARDIESFDLRGQIDESKTKLVAVYSGDSRLREEGLRPSRPRTLRTALFHPPAPASASTEEMA</sequence>
<dbReference type="SUPFAM" id="SSF56300">
    <property type="entry name" value="Metallo-dependent phosphatases"/>
    <property type="match status" value="1"/>
</dbReference>
<dbReference type="InterPro" id="IPR032093">
    <property type="entry name" value="PhoD_N"/>
</dbReference>
<dbReference type="PANTHER" id="PTHR43606">
    <property type="entry name" value="PHOSPHATASE, PUTATIVE (AFU_ORTHOLOGUE AFUA_6G08710)-RELATED"/>
    <property type="match status" value="1"/>
</dbReference>
<dbReference type="CDD" id="cd07389">
    <property type="entry name" value="MPP_PhoD"/>
    <property type="match status" value="1"/>
</dbReference>
<gene>
    <name evidence="3" type="ORF">ISO4_00323</name>
</gene>
<feature type="domain" description="Phospholipase D N-terminal" evidence="2">
    <location>
        <begin position="1"/>
        <end position="61"/>
    </location>
</feature>
<dbReference type="InterPro" id="IPR038607">
    <property type="entry name" value="PhoD-like_sf"/>
</dbReference>
<dbReference type="InterPro" id="IPR029052">
    <property type="entry name" value="Metallo-depent_PP-like"/>
</dbReference>
<dbReference type="Pfam" id="PF16655">
    <property type="entry name" value="PhoD_N"/>
    <property type="match status" value="1"/>
</dbReference>
<dbReference type="InterPro" id="IPR018946">
    <property type="entry name" value="PhoD-like_MPP"/>
</dbReference>
<reference evidence="3 4" key="1">
    <citation type="submission" date="2012-09" db="EMBL/GenBank/DDBJ databases">
        <title>Genome Sequence of alkane-degrading Bacterium Alcanivorax venustensis ISO4.</title>
        <authorList>
            <person name="Lai Q."/>
            <person name="Shao Z."/>
        </authorList>
    </citation>
    <scope>NUCLEOTIDE SEQUENCE [LARGE SCALE GENOMIC DNA]</scope>
    <source>
        <strain evidence="3 4">ISO4</strain>
    </source>
</reference>